<proteinExistence type="predicted"/>
<gene>
    <name evidence="2" type="ORF">K431DRAFT_204614</name>
</gene>
<dbReference type="OrthoDB" id="194358at2759"/>
<reference evidence="2" key="1">
    <citation type="journal article" date="2020" name="Stud. Mycol.">
        <title>101 Dothideomycetes genomes: a test case for predicting lifestyles and emergence of pathogens.</title>
        <authorList>
            <person name="Haridas S."/>
            <person name="Albert R."/>
            <person name="Binder M."/>
            <person name="Bloem J."/>
            <person name="Labutti K."/>
            <person name="Salamov A."/>
            <person name="Andreopoulos B."/>
            <person name="Baker S."/>
            <person name="Barry K."/>
            <person name="Bills G."/>
            <person name="Bluhm B."/>
            <person name="Cannon C."/>
            <person name="Castanera R."/>
            <person name="Culley D."/>
            <person name="Daum C."/>
            <person name="Ezra D."/>
            <person name="Gonzalez J."/>
            <person name="Henrissat B."/>
            <person name="Kuo A."/>
            <person name="Liang C."/>
            <person name="Lipzen A."/>
            <person name="Lutzoni F."/>
            <person name="Magnuson J."/>
            <person name="Mondo S."/>
            <person name="Nolan M."/>
            <person name="Ohm R."/>
            <person name="Pangilinan J."/>
            <person name="Park H.-J."/>
            <person name="Ramirez L."/>
            <person name="Alfaro M."/>
            <person name="Sun H."/>
            <person name="Tritt A."/>
            <person name="Yoshinaga Y."/>
            <person name="Zwiers L.-H."/>
            <person name="Turgeon B."/>
            <person name="Goodwin S."/>
            <person name="Spatafora J."/>
            <person name="Crous P."/>
            <person name="Grigoriev I."/>
        </authorList>
    </citation>
    <scope>NUCLEOTIDE SEQUENCE</scope>
    <source>
        <strain evidence="2">CBS 116435</strain>
    </source>
</reference>
<feature type="compositionally biased region" description="Basic and acidic residues" evidence="1">
    <location>
        <begin position="226"/>
        <end position="251"/>
    </location>
</feature>
<keyword evidence="3" id="KW-1185">Reference proteome</keyword>
<evidence type="ECO:0000313" key="2">
    <source>
        <dbReference type="EMBL" id="KAF2716039.1"/>
    </source>
</evidence>
<name>A0A9P4UJ62_9PEZI</name>
<protein>
    <submittedName>
        <fullName evidence="2">Uncharacterized protein</fullName>
    </submittedName>
</protein>
<feature type="compositionally biased region" description="Basic and acidic residues" evidence="1">
    <location>
        <begin position="129"/>
        <end position="139"/>
    </location>
</feature>
<feature type="non-terminal residue" evidence="2">
    <location>
        <position position="251"/>
    </location>
</feature>
<dbReference type="EMBL" id="MU003903">
    <property type="protein sequence ID" value="KAF2716039.1"/>
    <property type="molecule type" value="Genomic_DNA"/>
</dbReference>
<feature type="compositionally biased region" description="Acidic residues" evidence="1">
    <location>
        <begin position="216"/>
        <end position="225"/>
    </location>
</feature>
<comment type="caution">
    <text evidence="2">The sequence shown here is derived from an EMBL/GenBank/DDBJ whole genome shotgun (WGS) entry which is preliminary data.</text>
</comment>
<evidence type="ECO:0000313" key="3">
    <source>
        <dbReference type="Proteomes" id="UP000799441"/>
    </source>
</evidence>
<evidence type="ECO:0000256" key="1">
    <source>
        <dbReference type="SAM" id="MobiDB-lite"/>
    </source>
</evidence>
<dbReference type="AlphaFoldDB" id="A0A9P4UJ62"/>
<sequence length="251" mass="28704">MLLAEITEKKKWQKPEKPMLAVLGTSHYEMVKSLTMLEQFNASYTNRQGKSWPEIAEDRAGPNWKQEMELLQDLHDEKNRQPVRRSSSPVTKRDAVKRPNKRKIPDDDSDEDDVPAKPKNGRRLLSRRAMIEHKRAENDTHDDETDTDAPGSPDLSEEQRKKPLHSQASLETKRGPGRPPGRPRSASNPHQDAKSPPIARRRSNSVRDEPTLPSVEETDEEEEAAAETRRKEAEAEAEAEAKRVEEERRKA</sequence>
<organism evidence="2 3">
    <name type="scientific">Polychaeton citri CBS 116435</name>
    <dbReference type="NCBI Taxonomy" id="1314669"/>
    <lineage>
        <taxon>Eukaryota</taxon>
        <taxon>Fungi</taxon>
        <taxon>Dikarya</taxon>
        <taxon>Ascomycota</taxon>
        <taxon>Pezizomycotina</taxon>
        <taxon>Dothideomycetes</taxon>
        <taxon>Dothideomycetidae</taxon>
        <taxon>Capnodiales</taxon>
        <taxon>Capnodiaceae</taxon>
        <taxon>Polychaeton</taxon>
    </lineage>
</organism>
<accession>A0A9P4UJ62</accession>
<feature type="region of interest" description="Disordered" evidence="1">
    <location>
        <begin position="73"/>
        <end position="251"/>
    </location>
</feature>
<dbReference type="Proteomes" id="UP000799441">
    <property type="component" value="Unassembled WGS sequence"/>
</dbReference>